<name>A0A9E8RYA7_9BACI</name>
<evidence type="ECO:0000256" key="4">
    <source>
        <dbReference type="ARBA" id="ARBA00023172"/>
    </source>
</evidence>
<gene>
    <name evidence="7" type="ORF">OE105_00430</name>
</gene>
<dbReference type="Gene3D" id="3.90.350.10">
    <property type="entry name" value="Transposase Inhibitor Protein From Tn5, Chain A, domain 1"/>
    <property type="match status" value="1"/>
</dbReference>
<dbReference type="Proteomes" id="UP001164726">
    <property type="component" value="Chromosome"/>
</dbReference>
<dbReference type="NCBIfam" id="NF033592">
    <property type="entry name" value="transpos_IS4_1"/>
    <property type="match status" value="1"/>
</dbReference>
<dbReference type="GO" id="GO:0004803">
    <property type="term" value="F:transposase activity"/>
    <property type="evidence" value="ECO:0007669"/>
    <property type="project" value="InterPro"/>
</dbReference>
<dbReference type="InterPro" id="IPR047952">
    <property type="entry name" value="Transpos_IS4"/>
</dbReference>
<protein>
    <submittedName>
        <fullName evidence="7">IS4 family transposase</fullName>
    </submittedName>
</protein>
<sequence length="374" mass="44059">MDKFTRKTSFEQWLSPINQELFEEQVKNYQLNYYTKKLYMAPFMKLLLYAQLHETESLRALSDALFSDELQCATGFESISFSQLGRRLNQVPTCFFQTIFLDLVAQIHQKTNFQTRRKMTTPLKIIDSSTLPLNLTNHKWAEFRKTKSGVKLHLRLVFMDKGLSYPDQAVITNAVEHDRGQLEVFLDDKECMYVFDRGYLDYERFDRMTDDGYFFVSRLRKNAVTRVLETFTLPSDSTVISDELVVIGTAQNRSENVFRRLKIFDTKGNELTLLTNRFDLDADEIAEIYKSRWAIELFFKWMKQHLNIKKFYGHSEQAVHNQVYIAMIVYCLNVLAQLNTNSDRNYLQISRYLKAALWKSAHIWIRKIKGKGVP</sequence>
<keyword evidence="3" id="KW-0238">DNA-binding</keyword>
<dbReference type="AlphaFoldDB" id="A0A9E8RYA7"/>
<accession>A0A9E8RYA7</accession>
<dbReference type="InterPro" id="IPR002559">
    <property type="entry name" value="Transposase_11"/>
</dbReference>
<dbReference type="GO" id="GO:0006313">
    <property type="term" value="P:DNA transposition"/>
    <property type="evidence" value="ECO:0007669"/>
    <property type="project" value="InterPro"/>
</dbReference>
<dbReference type="PANTHER" id="PTHR33258">
    <property type="entry name" value="TRANSPOSASE INSL FOR INSERTION SEQUENCE ELEMENT IS186A-RELATED"/>
    <property type="match status" value="1"/>
</dbReference>
<keyword evidence="4" id="KW-0233">DNA recombination</keyword>
<dbReference type="RefSeq" id="WP_275420776.1">
    <property type="nucleotide sequence ID" value="NZ_CP106877.1"/>
</dbReference>
<dbReference type="KEGG" id="fhl:OE105_00430"/>
<dbReference type="InterPro" id="IPR012337">
    <property type="entry name" value="RNaseH-like_sf"/>
</dbReference>
<proteinExistence type="inferred from homology"/>
<organism evidence="7 8">
    <name type="scientific">Fervidibacillus halotolerans</name>
    <dbReference type="NCBI Taxonomy" id="2980027"/>
    <lineage>
        <taxon>Bacteria</taxon>
        <taxon>Bacillati</taxon>
        <taxon>Bacillota</taxon>
        <taxon>Bacilli</taxon>
        <taxon>Bacillales</taxon>
        <taxon>Bacillaceae</taxon>
        <taxon>Fervidibacillus</taxon>
    </lineage>
</organism>
<dbReference type="Pfam" id="PF01609">
    <property type="entry name" value="DDE_Tnp_1"/>
    <property type="match status" value="1"/>
</dbReference>
<dbReference type="InterPro" id="IPR025399">
    <property type="entry name" value="DUF4372"/>
</dbReference>
<evidence type="ECO:0000256" key="1">
    <source>
        <dbReference type="ARBA" id="ARBA00010075"/>
    </source>
</evidence>
<feature type="domain" description="DUF4372" evidence="6">
    <location>
        <begin position="6"/>
        <end position="68"/>
    </location>
</feature>
<feature type="domain" description="Transposase IS4-like" evidence="5">
    <location>
        <begin position="123"/>
        <end position="332"/>
    </location>
</feature>
<dbReference type="Pfam" id="PF14294">
    <property type="entry name" value="DUF4372"/>
    <property type="match status" value="1"/>
</dbReference>
<dbReference type="GO" id="GO:0003677">
    <property type="term" value="F:DNA binding"/>
    <property type="evidence" value="ECO:0007669"/>
    <property type="project" value="UniProtKB-KW"/>
</dbReference>
<keyword evidence="2" id="KW-0815">Transposition</keyword>
<evidence type="ECO:0000256" key="3">
    <source>
        <dbReference type="ARBA" id="ARBA00023125"/>
    </source>
</evidence>
<comment type="similarity">
    <text evidence="1">Belongs to the transposase 11 family.</text>
</comment>
<evidence type="ECO:0000259" key="5">
    <source>
        <dbReference type="Pfam" id="PF01609"/>
    </source>
</evidence>
<evidence type="ECO:0000256" key="2">
    <source>
        <dbReference type="ARBA" id="ARBA00022578"/>
    </source>
</evidence>
<dbReference type="SUPFAM" id="SSF53098">
    <property type="entry name" value="Ribonuclease H-like"/>
    <property type="match status" value="1"/>
</dbReference>
<evidence type="ECO:0000313" key="8">
    <source>
        <dbReference type="Proteomes" id="UP001164726"/>
    </source>
</evidence>
<dbReference type="EMBL" id="CP106877">
    <property type="protein sequence ID" value="WAA12646.1"/>
    <property type="molecule type" value="Genomic_DNA"/>
</dbReference>
<evidence type="ECO:0000259" key="6">
    <source>
        <dbReference type="Pfam" id="PF14294"/>
    </source>
</evidence>
<reference evidence="7" key="1">
    <citation type="submission" date="2022-09" db="EMBL/GenBank/DDBJ databases">
        <title>Complete Genomes of Fervidibacillus albus and Fervidibacillus halotolerans isolated from tidal flat sediments.</title>
        <authorList>
            <person name="Kwon K.K."/>
            <person name="Yang S.-H."/>
            <person name="Park M.J."/>
            <person name="Oh H.-M."/>
        </authorList>
    </citation>
    <scope>NUCLEOTIDE SEQUENCE</scope>
    <source>
        <strain evidence="7">MEBiC13594</strain>
    </source>
</reference>
<evidence type="ECO:0000313" key="7">
    <source>
        <dbReference type="EMBL" id="WAA12646.1"/>
    </source>
</evidence>
<keyword evidence="8" id="KW-1185">Reference proteome</keyword>
<dbReference type="PANTHER" id="PTHR33258:SF1">
    <property type="entry name" value="TRANSPOSASE INSL FOR INSERTION SEQUENCE ELEMENT IS186A-RELATED"/>
    <property type="match status" value="1"/>
</dbReference>